<feature type="transmembrane region" description="Helical" evidence="1">
    <location>
        <begin position="71"/>
        <end position="97"/>
    </location>
</feature>
<feature type="transmembrane region" description="Helical" evidence="1">
    <location>
        <begin position="227"/>
        <end position="244"/>
    </location>
</feature>
<dbReference type="GO" id="GO:0050185">
    <property type="term" value="F:phosphatidylinositol deacylase activity"/>
    <property type="evidence" value="ECO:0007669"/>
    <property type="project" value="TreeGrafter"/>
</dbReference>
<keyword evidence="1" id="KW-1133">Transmembrane helix</keyword>
<feature type="transmembrane region" description="Helical" evidence="1">
    <location>
        <begin position="150"/>
        <end position="173"/>
    </location>
</feature>
<dbReference type="PANTHER" id="PTHR15495">
    <property type="entry name" value="NEGATIVE REGULATOR OF VESICLE FORMATION-RELATED"/>
    <property type="match status" value="1"/>
</dbReference>
<organism evidence="2 3">
    <name type="scientific">Caenorhabditis tropicalis</name>
    <dbReference type="NCBI Taxonomy" id="1561998"/>
    <lineage>
        <taxon>Eukaryota</taxon>
        <taxon>Metazoa</taxon>
        <taxon>Ecdysozoa</taxon>
        <taxon>Nematoda</taxon>
        <taxon>Chromadorea</taxon>
        <taxon>Rhabditida</taxon>
        <taxon>Rhabditina</taxon>
        <taxon>Rhabditomorpha</taxon>
        <taxon>Rhabditoidea</taxon>
        <taxon>Rhabditidae</taxon>
        <taxon>Peloderinae</taxon>
        <taxon>Caenorhabditis</taxon>
    </lineage>
</organism>
<dbReference type="AlphaFoldDB" id="A0A1I7T679"/>
<feature type="transmembrane region" description="Helical" evidence="1">
    <location>
        <begin position="45"/>
        <end position="65"/>
    </location>
</feature>
<dbReference type="InterPro" id="IPR039529">
    <property type="entry name" value="PGAP1/BST1"/>
</dbReference>
<proteinExistence type="predicted"/>
<dbReference type="PANTHER" id="PTHR15495:SF7">
    <property type="entry name" value="GPI INOSITOL-DEACYLASE"/>
    <property type="match status" value="1"/>
</dbReference>
<dbReference type="GO" id="GO:0006888">
    <property type="term" value="P:endoplasmic reticulum to Golgi vesicle-mediated transport"/>
    <property type="evidence" value="ECO:0007669"/>
    <property type="project" value="TreeGrafter"/>
</dbReference>
<keyword evidence="1" id="KW-0812">Transmembrane</keyword>
<sequence length="285" mass="32108">MTYPMKVHIWRFYEILFSHIPEVGGTFITGCVFFAVLLREPAIHTSLVVAVINIAAITAVFRGSVDTSDELAIPMAIGYFMALGWRFVCFILDVVVISKLGFIQKGHKLLREDMLINGLFLIGSSVTIMASNEGSIFLILLLAYRHHPKAVLLILPAVIPHVLKLVGVPLFAMETLIIYDLHYHPAFYAGLIYLWGLFSSTQVGQITMRVLIYGLTPAILYLPTSPLELYSGYALLIFSSARFVPYTSRKVIPSVPVAPIAEQARDERRIQNQRPRQYNLRNRKQ</sequence>
<feature type="transmembrane region" description="Helical" evidence="1">
    <location>
        <begin position="185"/>
        <end position="207"/>
    </location>
</feature>
<feature type="transmembrane region" description="Helical" evidence="1">
    <location>
        <begin position="20"/>
        <end position="38"/>
    </location>
</feature>
<evidence type="ECO:0000313" key="2">
    <source>
        <dbReference type="Proteomes" id="UP000095282"/>
    </source>
</evidence>
<reference evidence="3" key="1">
    <citation type="submission" date="2016-11" db="UniProtKB">
        <authorList>
            <consortium name="WormBaseParasite"/>
        </authorList>
    </citation>
    <scope>IDENTIFICATION</scope>
</reference>
<dbReference type="GO" id="GO:0005783">
    <property type="term" value="C:endoplasmic reticulum"/>
    <property type="evidence" value="ECO:0007669"/>
    <property type="project" value="TreeGrafter"/>
</dbReference>
<dbReference type="GO" id="GO:0006505">
    <property type="term" value="P:GPI anchor metabolic process"/>
    <property type="evidence" value="ECO:0007669"/>
    <property type="project" value="TreeGrafter"/>
</dbReference>
<keyword evidence="1" id="KW-0472">Membrane</keyword>
<keyword evidence="2" id="KW-1185">Reference proteome</keyword>
<protein>
    <submittedName>
        <fullName evidence="3">EpsG family protein</fullName>
    </submittedName>
</protein>
<feature type="transmembrane region" description="Helical" evidence="1">
    <location>
        <begin position="118"/>
        <end position="144"/>
    </location>
</feature>
<dbReference type="WBParaSite" id="Csp11.Scaffold519.g2801.t1">
    <property type="protein sequence ID" value="Csp11.Scaffold519.g2801.t1"/>
    <property type="gene ID" value="Csp11.Scaffold519.g2801"/>
</dbReference>
<dbReference type="Proteomes" id="UP000095282">
    <property type="component" value="Unplaced"/>
</dbReference>
<dbReference type="STRING" id="1561998.A0A1I7T679"/>
<evidence type="ECO:0000313" key="3">
    <source>
        <dbReference type="WBParaSite" id="Csp11.Scaffold519.g2801.t1"/>
    </source>
</evidence>
<evidence type="ECO:0000256" key="1">
    <source>
        <dbReference type="SAM" id="Phobius"/>
    </source>
</evidence>
<dbReference type="GO" id="GO:0016020">
    <property type="term" value="C:membrane"/>
    <property type="evidence" value="ECO:0007669"/>
    <property type="project" value="GOC"/>
</dbReference>
<name>A0A1I7T679_9PELO</name>
<accession>A0A1I7T679</accession>